<dbReference type="AlphaFoldDB" id="A0A0C3C915"/>
<evidence type="ECO:0000259" key="2">
    <source>
        <dbReference type="PROSITE" id="PS50097"/>
    </source>
</evidence>
<feature type="region of interest" description="Disordered" evidence="1">
    <location>
        <begin position="1"/>
        <end position="26"/>
    </location>
</feature>
<keyword evidence="4" id="KW-1185">Reference proteome</keyword>
<dbReference type="SUPFAM" id="SSF54695">
    <property type="entry name" value="POZ domain"/>
    <property type="match status" value="1"/>
</dbReference>
<protein>
    <recommendedName>
        <fullName evidence="2">BTB domain-containing protein</fullName>
    </recommendedName>
</protein>
<accession>A0A0C3C915</accession>
<dbReference type="InterPro" id="IPR000210">
    <property type="entry name" value="BTB/POZ_dom"/>
</dbReference>
<reference evidence="3 4" key="1">
    <citation type="submission" date="2014-04" db="EMBL/GenBank/DDBJ databases">
        <authorList>
            <consortium name="DOE Joint Genome Institute"/>
            <person name="Kuo A."/>
            <person name="Gay G."/>
            <person name="Dore J."/>
            <person name="Kohler A."/>
            <person name="Nagy L.G."/>
            <person name="Floudas D."/>
            <person name="Copeland A."/>
            <person name="Barry K.W."/>
            <person name="Cichocki N."/>
            <person name="Veneault-Fourrey C."/>
            <person name="LaButti K."/>
            <person name="Lindquist E.A."/>
            <person name="Lipzen A."/>
            <person name="Lundell T."/>
            <person name="Morin E."/>
            <person name="Murat C."/>
            <person name="Sun H."/>
            <person name="Tunlid A."/>
            <person name="Henrissat B."/>
            <person name="Grigoriev I.V."/>
            <person name="Hibbett D.S."/>
            <person name="Martin F."/>
            <person name="Nordberg H.P."/>
            <person name="Cantor M.N."/>
            <person name="Hua S.X."/>
        </authorList>
    </citation>
    <scope>NUCLEOTIDE SEQUENCE [LARGE SCALE GENOMIC DNA]</scope>
    <source>
        <strain evidence="4">h7</strain>
    </source>
</reference>
<dbReference type="HOGENOM" id="CLU_033082_3_2_1"/>
<gene>
    <name evidence="3" type="ORF">M413DRAFT_442019</name>
</gene>
<evidence type="ECO:0000313" key="4">
    <source>
        <dbReference type="Proteomes" id="UP000053424"/>
    </source>
</evidence>
<dbReference type="Pfam" id="PF00651">
    <property type="entry name" value="BTB"/>
    <property type="match status" value="1"/>
</dbReference>
<reference evidence="4" key="2">
    <citation type="submission" date="2015-01" db="EMBL/GenBank/DDBJ databases">
        <title>Evolutionary Origins and Diversification of the Mycorrhizal Mutualists.</title>
        <authorList>
            <consortium name="DOE Joint Genome Institute"/>
            <consortium name="Mycorrhizal Genomics Consortium"/>
            <person name="Kohler A."/>
            <person name="Kuo A."/>
            <person name="Nagy L.G."/>
            <person name="Floudas D."/>
            <person name="Copeland A."/>
            <person name="Barry K.W."/>
            <person name="Cichocki N."/>
            <person name="Veneault-Fourrey C."/>
            <person name="LaButti K."/>
            <person name="Lindquist E.A."/>
            <person name="Lipzen A."/>
            <person name="Lundell T."/>
            <person name="Morin E."/>
            <person name="Murat C."/>
            <person name="Riley R."/>
            <person name="Ohm R."/>
            <person name="Sun H."/>
            <person name="Tunlid A."/>
            <person name="Henrissat B."/>
            <person name="Grigoriev I.V."/>
            <person name="Hibbett D.S."/>
            <person name="Martin F."/>
        </authorList>
    </citation>
    <scope>NUCLEOTIDE SEQUENCE [LARGE SCALE GENOMIC DNA]</scope>
    <source>
        <strain evidence="4">h7</strain>
    </source>
</reference>
<evidence type="ECO:0000256" key="1">
    <source>
        <dbReference type="SAM" id="MobiDB-lite"/>
    </source>
</evidence>
<dbReference type="Gene3D" id="3.30.710.10">
    <property type="entry name" value="Potassium Channel Kv1.1, Chain A"/>
    <property type="match status" value="1"/>
</dbReference>
<feature type="domain" description="BTB" evidence="2">
    <location>
        <begin position="38"/>
        <end position="107"/>
    </location>
</feature>
<dbReference type="EMBL" id="KN831772">
    <property type="protein sequence ID" value="KIM45345.1"/>
    <property type="molecule type" value="Genomic_DNA"/>
</dbReference>
<organism evidence="3 4">
    <name type="scientific">Hebeloma cylindrosporum</name>
    <dbReference type="NCBI Taxonomy" id="76867"/>
    <lineage>
        <taxon>Eukaryota</taxon>
        <taxon>Fungi</taxon>
        <taxon>Dikarya</taxon>
        <taxon>Basidiomycota</taxon>
        <taxon>Agaricomycotina</taxon>
        <taxon>Agaricomycetes</taxon>
        <taxon>Agaricomycetidae</taxon>
        <taxon>Agaricales</taxon>
        <taxon>Agaricineae</taxon>
        <taxon>Hymenogastraceae</taxon>
        <taxon>Hebeloma</taxon>
    </lineage>
</organism>
<dbReference type="STRING" id="686832.A0A0C3C915"/>
<dbReference type="OrthoDB" id="3217871at2759"/>
<sequence>MAAPKPPNKRRRTSAEDDAPESNLQTSNVTRSEDFWFEDGTIVLQAENTQFLVHKSVLSRHSVVFSDMFSILQPENMDDEPSVEGKPLVRVFDTAEDIDQLLRALYDRGCDPRRKMPFKVIEVMLRLGNKYDIPHFVAEATGRLHVEFPTTLSQWDVQRHWSLPRGGSFRGIKGQKGLLFDIVNLALQYEISSILPAAYFLCLRDIDAVLTGTKRDDGSEAILSSDAQRACIQGRDEILEDIPRQTFQWMDPTEYSDVCQNAAVCFRILSYSVVLLWKSGRVTASDAFSQREQMDAYLDGGGELCSVCRETSRFIHSAGRSKMWASLPSYFDLGSWKELEKEDPRKIVDG</sequence>
<proteinExistence type="predicted"/>
<dbReference type="PROSITE" id="PS50097">
    <property type="entry name" value="BTB"/>
    <property type="match status" value="1"/>
</dbReference>
<dbReference type="CDD" id="cd18186">
    <property type="entry name" value="BTB_POZ_ZBTB_KLHL-like"/>
    <property type="match status" value="1"/>
</dbReference>
<name>A0A0C3C915_HEBCY</name>
<evidence type="ECO:0000313" key="3">
    <source>
        <dbReference type="EMBL" id="KIM45345.1"/>
    </source>
</evidence>
<dbReference type="InterPro" id="IPR011333">
    <property type="entry name" value="SKP1/BTB/POZ_sf"/>
</dbReference>
<dbReference type="SMART" id="SM00225">
    <property type="entry name" value="BTB"/>
    <property type="match status" value="1"/>
</dbReference>
<dbReference type="Proteomes" id="UP000053424">
    <property type="component" value="Unassembled WGS sequence"/>
</dbReference>